<dbReference type="GO" id="GO:0005886">
    <property type="term" value="C:plasma membrane"/>
    <property type="evidence" value="ECO:0007669"/>
    <property type="project" value="UniProtKB-SubCell"/>
</dbReference>
<dbReference type="SUPFAM" id="SSF81345">
    <property type="entry name" value="ABC transporter involved in vitamin B12 uptake, BtuC"/>
    <property type="match status" value="1"/>
</dbReference>
<organism evidence="10 11">
    <name type="scientific">Dermabacter vaginalis</name>
    <dbReference type="NCBI Taxonomy" id="1630135"/>
    <lineage>
        <taxon>Bacteria</taxon>
        <taxon>Bacillati</taxon>
        <taxon>Actinomycetota</taxon>
        <taxon>Actinomycetes</taxon>
        <taxon>Micrococcales</taxon>
        <taxon>Dermabacteraceae</taxon>
        <taxon>Dermabacter</taxon>
    </lineage>
</organism>
<dbReference type="CDD" id="cd06550">
    <property type="entry name" value="TM_ABC_iron-siderophores_like"/>
    <property type="match status" value="1"/>
</dbReference>
<dbReference type="RefSeq" id="WP_065248183.1">
    <property type="nucleotide sequence ID" value="NZ_CP012117.1"/>
</dbReference>
<evidence type="ECO:0000256" key="6">
    <source>
        <dbReference type="ARBA" id="ARBA00022989"/>
    </source>
</evidence>
<dbReference type="Pfam" id="PF01032">
    <property type="entry name" value="FecCD"/>
    <property type="match status" value="1"/>
</dbReference>
<dbReference type="InterPro" id="IPR000522">
    <property type="entry name" value="ABC_transptr_permease_BtuC"/>
</dbReference>
<evidence type="ECO:0000256" key="1">
    <source>
        <dbReference type="ARBA" id="ARBA00004651"/>
    </source>
</evidence>
<comment type="similarity">
    <text evidence="2">Belongs to the binding-protein-dependent transport system permease family. FecCD subfamily.</text>
</comment>
<dbReference type="KEGG" id="dva:DAD186_15860"/>
<reference evidence="10 11" key="1">
    <citation type="submission" date="2015-06" db="EMBL/GenBank/DDBJ databases">
        <title>Investigation of pathophysiology for high-risk pregnancy and development of treatment modality based on it.</title>
        <authorList>
            <person name="Kim B.-C."/>
            <person name="Lim S."/>
        </authorList>
    </citation>
    <scope>NUCLEOTIDE SEQUENCE [LARGE SCALE GENOMIC DNA]</scope>
    <source>
        <strain evidence="10 11">AD1-86</strain>
    </source>
</reference>
<protein>
    <recommendedName>
        <fullName evidence="12">Iron chelate uptake ABC transporter family permease subunit</fullName>
    </recommendedName>
</protein>
<evidence type="ECO:0000256" key="9">
    <source>
        <dbReference type="SAM" id="Phobius"/>
    </source>
</evidence>
<comment type="subcellular location">
    <subcellularLocation>
        <location evidence="1">Cell membrane</location>
        <topology evidence="1">Multi-pass membrane protein</topology>
    </subcellularLocation>
</comment>
<evidence type="ECO:0000256" key="5">
    <source>
        <dbReference type="ARBA" id="ARBA00022692"/>
    </source>
</evidence>
<dbReference type="GO" id="GO:0022857">
    <property type="term" value="F:transmembrane transporter activity"/>
    <property type="evidence" value="ECO:0007669"/>
    <property type="project" value="InterPro"/>
</dbReference>
<feature type="transmembrane region" description="Helical" evidence="9">
    <location>
        <begin position="314"/>
        <end position="332"/>
    </location>
</feature>
<dbReference type="PANTHER" id="PTHR30472">
    <property type="entry name" value="FERRIC ENTEROBACTIN TRANSPORT SYSTEM PERMEASE PROTEIN"/>
    <property type="match status" value="1"/>
</dbReference>
<dbReference type="EMBL" id="CP012117">
    <property type="protein sequence ID" value="ANP28136.1"/>
    <property type="molecule type" value="Genomic_DNA"/>
</dbReference>
<dbReference type="GO" id="GO:0033214">
    <property type="term" value="P:siderophore-iron import into cell"/>
    <property type="evidence" value="ECO:0007669"/>
    <property type="project" value="TreeGrafter"/>
</dbReference>
<evidence type="ECO:0000256" key="3">
    <source>
        <dbReference type="ARBA" id="ARBA00022448"/>
    </source>
</evidence>
<feature type="transmembrane region" description="Helical" evidence="9">
    <location>
        <begin position="286"/>
        <end position="308"/>
    </location>
</feature>
<keyword evidence="5 9" id="KW-0812">Transmembrane</keyword>
<dbReference type="InterPro" id="IPR037294">
    <property type="entry name" value="ABC_BtuC-like"/>
</dbReference>
<feature type="transmembrane region" description="Helical" evidence="9">
    <location>
        <begin position="204"/>
        <end position="221"/>
    </location>
</feature>
<accession>A0A1B0ZJK5</accession>
<dbReference type="STRING" id="1630135.DAD186_15860"/>
<evidence type="ECO:0000256" key="4">
    <source>
        <dbReference type="ARBA" id="ARBA00022475"/>
    </source>
</evidence>
<keyword evidence="6 9" id="KW-1133">Transmembrane helix</keyword>
<evidence type="ECO:0008006" key="12">
    <source>
        <dbReference type="Google" id="ProtNLM"/>
    </source>
</evidence>
<proteinExistence type="inferred from homology"/>
<feature type="transmembrane region" description="Helical" evidence="9">
    <location>
        <begin position="128"/>
        <end position="146"/>
    </location>
</feature>
<evidence type="ECO:0000256" key="2">
    <source>
        <dbReference type="ARBA" id="ARBA00007935"/>
    </source>
</evidence>
<keyword evidence="7 9" id="KW-0472">Membrane</keyword>
<feature type="transmembrane region" description="Helical" evidence="9">
    <location>
        <begin position="155"/>
        <end position="175"/>
    </location>
</feature>
<sequence length="339" mass="36287">MSVTEAAPPAERRRPASGTSLAGPRRNRIALIVALFATLALLVLSLFVGVYDITGGDRGWDIFLITRVPRTLALVLSGSAMAMCGLIMQLLTQNKFVEPSTTGTTEWASLGLIAVMILFPTAGLVPRMVGAIIFALIGTLVFFGFLERVSLKSSLIVPIVGIMLGAVVGSFTTFIALETDTLQSLGIWFTGSFTGLVRGRYELLFLVLLVLIAAFVVADRFTVAGLGKDVATNVGLNYRAVVFLGVFLVAIATGIVTVIVGRLPFLGLIVPNIVSMVRGDDLRSNLPWVMLLGVWVVTVCDLIARTIIAPFEMPVSIVLGIIGAAVFLVLIVRRNRRGR</sequence>
<dbReference type="PANTHER" id="PTHR30472:SF27">
    <property type="entry name" value="PETROBACTIN IMPORT SYSTEM PERMEASE PROTEIN YCLN"/>
    <property type="match status" value="1"/>
</dbReference>
<dbReference type="Gene3D" id="1.10.3470.10">
    <property type="entry name" value="ABC transporter involved in vitamin B12 uptake, BtuC"/>
    <property type="match status" value="1"/>
</dbReference>
<feature type="transmembrane region" description="Helical" evidence="9">
    <location>
        <begin position="71"/>
        <end position="92"/>
    </location>
</feature>
<dbReference type="Proteomes" id="UP000092596">
    <property type="component" value="Chromosome"/>
</dbReference>
<feature type="region of interest" description="Disordered" evidence="8">
    <location>
        <begin position="1"/>
        <end position="21"/>
    </location>
</feature>
<keyword evidence="3" id="KW-0813">Transport</keyword>
<evidence type="ECO:0000313" key="11">
    <source>
        <dbReference type="Proteomes" id="UP000092596"/>
    </source>
</evidence>
<feature type="transmembrane region" description="Helical" evidence="9">
    <location>
        <begin position="241"/>
        <end position="265"/>
    </location>
</feature>
<evidence type="ECO:0000256" key="8">
    <source>
        <dbReference type="SAM" id="MobiDB-lite"/>
    </source>
</evidence>
<dbReference type="PATRIC" id="fig|1630135.4.peg.1588"/>
<evidence type="ECO:0000256" key="7">
    <source>
        <dbReference type="ARBA" id="ARBA00023136"/>
    </source>
</evidence>
<name>A0A1B0ZJK5_9MICO</name>
<gene>
    <name evidence="10" type="ORF">DAD186_15860</name>
</gene>
<feature type="transmembrane region" description="Helical" evidence="9">
    <location>
        <begin position="29"/>
        <end position="51"/>
    </location>
</feature>
<evidence type="ECO:0000313" key="10">
    <source>
        <dbReference type="EMBL" id="ANP28136.1"/>
    </source>
</evidence>
<feature type="transmembrane region" description="Helical" evidence="9">
    <location>
        <begin position="104"/>
        <end position="122"/>
    </location>
</feature>
<keyword evidence="4" id="KW-1003">Cell membrane</keyword>
<dbReference type="AlphaFoldDB" id="A0A1B0ZJK5"/>